<evidence type="ECO:0000256" key="4">
    <source>
        <dbReference type="SAM" id="MobiDB-lite"/>
    </source>
</evidence>
<gene>
    <name evidence="7" type="ORF">GCM10023205_35600</name>
</gene>
<evidence type="ECO:0000256" key="2">
    <source>
        <dbReference type="ARBA" id="ARBA00022801"/>
    </source>
</evidence>
<evidence type="ECO:0008006" key="9">
    <source>
        <dbReference type="Google" id="ProtNLM"/>
    </source>
</evidence>
<dbReference type="InterPro" id="IPR036390">
    <property type="entry name" value="WH_DNA-bd_sf"/>
</dbReference>
<feature type="compositionally biased region" description="Low complexity" evidence="4">
    <location>
        <begin position="200"/>
        <end position="220"/>
    </location>
</feature>
<accession>A0ABP9HCU7</accession>
<comment type="similarity">
    <text evidence="1">Belongs to the 'GDXG' lipolytic enzyme family.</text>
</comment>
<dbReference type="Pfam" id="PF03551">
    <property type="entry name" value="PadR"/>
    <property type="match status" value="1"/>
</dbReference>
<sequence length="536" mass="56990">MGTSRDAVSIPVTGWALLGLLSSGREMSGYDLKKWADHSLRFFHLSPALSQVYAELRRLESSGYVRHRVAPVANDDLRNKRLYTLTDAGRDAVTAWLREADVEAGVLKHPVILRIWLGHLAGPDRVAQLIDSHQAATRALVDEIRSSRAAAPSGRENAYASAILVWAEQHYTGELAAFEELRATLSELAPEESPMPEPATEPTRPEPAAAEPATPQPAGASLSDAPLPRPLAPEAVALVAALEASFPAFGTIPHEEGRAQLSAAARARKPAELPTSAEDLRIPGPAGDLPARLYRPDTEGPHPVIVYFHGGGFCLGDLDLYDHSCASLAAGTGAAVVSVDYRLAPEHPFPAAVDDTYAATAWVAAHGRGLGLDTARLAVAGDSAGGNLAAVTAIQARDRGGPEIAYQLLIFPGTDLAAETASKAAYGNGGYYMRKETADWFHASYLRTPADAFDPLASPLRTPDLRGLPPVHLLVGECDALVDECVAYGQRLADAGIPTDVRVYPGMFHGFLNMPLEAARQAREAAYHAVRTALGT</sequence>
<dbReference type="PROSITE" id="PS01174">
    <property type="entry name" value="LIPASE_GDXG_SER"/>
    <property type="match status" value="1"/>
</dbReference>
<evidence type="ECO:0000256" key="3">
    <source>
        <dbReference type="PROSITE-ProRule" id="PRU10038"/>
    </source>
</evidence>
<evidence type="ECO:0000259" key="6">
    <source>
        <dbReference type="Pfam" id="PF07859"/>
    </source>
</evidence>
<proteinExistence type="inferred from homology"/>
<keyword evidence="2" id="KW-0378">Hydrolase</keyword>
<name>A0ABP9HCU7_9ACTN</name>
<feature type="domain" description="Alpha/beta hydrolase fold-3" evidence="6">
    <location>
        <begin position="305"/>
        <end position="512"/>
    </location>
</feature>
<evidence type="ECO:0000256" key="1">
    <source>
        <dbReference type="ARBA" id="ARBA00010515"/>
    </source>
</evidence>
<dbReference type="InterPro" id="IPR029058">
    <property type="entry name" value="AB_hydrolase_fold"/>
</dbReference>
<dbReference type="InterPro" id="IPR013094">
    <property type="entry name" value="AB_hydrolase_3"/>
</dbReference>
<evidence type="ECO:0000259" key="5">
    <source>
        <dbReference type="Pfam" id="PF03551"/>
    </source>
</evidence>
<dbReference type="SUPFAM" id="SSF53474">
    <property type="entry name" value="alpha/beta-Hydrolases"/>
    <property type="match status" value="1"/>
</dbReference>
<feature type="active site" evidence="3">
    <location>
        <position position="383"/>
    </location>
</feature>
<keyword evidence="8" id="KW-1185">Reference proteome</keyword>
<dbReference type="SUPFAM" id="SSF46785">
    <property type="entry name" value="Winged helix' DNA-binding domain"/>
    <property type="match status" value="1"/>
</dbReference>
<reference evidence="8" key="1">
    <citation type="journal article" date="2019" name="Int. J. Syst. Evol. Microbiol.">
        <title>The Global Catalogue of Microorganisms (GCM) 10K type strain sequencing project: providing services to taxonomists for standard genome sequencing and annotation.</title>
        <authorList>
            <consortium name="The Broad Institute Genomics Platform"/>
            <consortium name="The Broad Institute Genome Sequencing Center for Infectious Disease"/>
            <person name="Wu L."/>
            <person name="Ma J."/>
        </authorList>
    </citation>
    <scope>NUCLEOTIDE SEQUENCE [LARGE SCALE GENOMIC DNA]</scope>
    <source>
        <strain evidence="8">JCM 17986</strain>
    </source>
</reference>
<evidence type="ECO:0000313" key="7">
    <source>
        <dbReference type="EMBL" id="GAA4967540.1"/>
    </source>
</evidence>
<dbReference type="InterPro" id="IPR033140">
    <property type="entry name" value="Lipase_GDXG_put_SER_AS"/>
</dbReference>
<dbReference type="PANTHER" id="PTHR48081:SF8">
    <property type="entry name" value="ALPHA_BETA HYDROLASE FOLD-3 DOMAIN-CONTAINING PROTEIN-RELATED"/>
    <property type="match status" value="1"/>
</dbReference>
<dbReference type="PANTHER" id="PTHR48081">
    <property type="entry name" value="AB HYDROLASE SUPERFAMILY PROTEIN C4A8.06C"/>
    <property type="match status" value="1"/>
</dbReference>
<dbReference type="EMBL" id="BAABHS010000011">
    <property type="protein sequence ID" value="GAA4967540.1"/>
    <property type="molecule type" value="Genomic_DNA"/>
</dbReference>
<dbReference type="InterPro" id="IPR050300">
    <property type="entry name" value="GDXG_lipolytic_enzyme"/>
</dbReference>
<evidence type="ECO:0000313" key="8">
    <source>
        <dbReference type="Proteomes" id="UP001500466"/>
    </source>
</evidence>
<comment type="caution">
    <text evidence="7">The sequence shown here is derived from an EMBL/GenBank/DDBJ whole genome shotgun (WGS) entry which is preliminary data.</text>
</comment>
<dbReference type="Gene3D" id="3.40.50.1820">
    <property type="entry name" value="alpha/beta hydrolase"/>
    <property type="match status" value="1"/>
</dbReference>
<dbReference type="Proteomes" id="UP001500466">
    <property type="component" value="Unassembled WGS sequence"/>
</dbReference>
<dbReference type="InterPro" id="IPR036388">
    <property type="entry name" value="WH-like_DNA-bd_sf"/>
</dbReference>
<protein>
    <recommendedName>
        <fullName evidence="9">Acetyl esterase/lipase</fullName>
    </recommendedName>
</protein>
<dbReference type="Gene3D" id="1.10.10.10">
    <property type="entry name" value="Winged helix-like DNA-binding domain superfamily/Winged helix DNA-binding domain"/>
    <property type="match status" value="1"/>
</dbReference>
<dbReference type="InterPro" id="IPR005149">
    <property type="entry name" value="Tscrpt_reg_PadR_N"/>
</dbReference>
<feature type="domain" description="Transcription regulator PadR N-terminal" evidence="5">
    <location>
        <begin position="17"/>
        <end position="93"/>
    </location>
</feature>
<feature type="region of interest" description="Disordered" evidence="4">
    <location>
        <begin position="189"/>
        <end position="227"/>
    </location>
</feature>
<dbReference type="Pfam" id="PF07859">
    <property type="entry name" value="Abhydrolase_3"/>
    <property type="match status" value="1"/>
</dbReference>
<organism evidence="7 8">
    <name type="scientific">Yinghuangia aomiensis</name>
    <dbReference type="NCBI Taxonomy" id="676205"/>
    <lineage>
        <taxon>Bacteria</taxon>
        <taxon>Bacillati</taxon>
        <taxon>Actinomycetota</taxon>
        <taxon>Actinomycetes</taxon>
        <taxon>Kitasatosporales</taxon>
        <taxon>Streptomycetaceae</taxon>
        <taxon>Yinghuangia</taxon>
    </lineage>
</organism>